<evidence type="ECO:0000313" key="2">
    <source>
        <dbReference type="Proteomes" id="UP000698800"/>
    </source>
</evidence>
<protein>
    <submittedName>
        <fullName evidence="1">Uncharacterized protein</fullName>
    </submittedName>
</protein>
<evidence type="ECO:0000313" key="1">
    <source>
        <dbReference type="EMBL" id="KAH0538899.1"/>
    </source>
</evidence>
<sequence>MSLSKYEHLEEVLLLEKEESCAIVPADDIFAKPTTTTWITRRRQDGKLFLAVELEDSIGLIDRVGEGLKRLLNHPNLVCLVDIARDSKVPGGGKDFLVWDKCDTNLNKLFLQMEEQRRKERL</sequence>
<accession>A0A9P8I910</accession>
<name>A0A9P8I910_9PEZI</name>
<comment type="caution">
    <text evidence="1">The sequence shown here is derived from an EMBL/GenBank/DDBJ whole genome shotgun (WGS) entry which is preliminary data.</text>
</comment>
<keyword evidence="2" id="KW-1185">Reference proteome</keyword>
<proteinExistence type="predicted"/>
<dbReference type="Proteomes" id="UP000698800">
    <property type="component" value="Unassembled WGS sequence"/>
</dbReference>
<dbReference type="EMBL" id="JAGHQL010000093">
    <property type="protein sequence ID" value="KAH0538899.1"/>
    <property type="molecule type" value="Genomic_DNA"/>
</dbReference>
<dbReference type="OrthoDB" id="4062651at2759"/>
<reference evidence="1" key="1">
    <citation type="submission" date="2021-03" db="EMBL/GenBank/DDBJ databases">
        <title>Comparative genomics and phylogenomic investigation of the class Geoglossomycetes provide insights into ecological specialization and systematics.</title>
        <authorList>
            <person name="Melie T."/>
            <person name="Pirro S."/>
            <person name="Miller A.N."/>
            <person name="Quandt A."/>
        </authorList>
    </citation>
    <scope>NUCLEOTIDE SEQUENCE</scope>
    <source>
        <strain evidence="1">GBOQ0MN5Z8</strain>
    </source>
</reference>
<dbReference type="AlphaFoldDB" id="A0A9P8I910"/>
<organism evidence="1 2">
    <name type="scientific">Glutinoglossum americanum</name>
    <dbReference type="NCBI Taxonomy" id="1670608"/>
    <lineage>
        <taxon>Eukaryota</taxon>
        <taxon>Fungi</taxon>
        <taxon>Dikarya</taxon>
        <taxon>Ascomycota</taxon>
        <taxon>Pezizomycotina</taxon>
        <taxon>Geoglossomycetes</taxon>
        <taxon>Geoglossales</taxon>
        <taxon>Geoglossaceae</taxon>
        <taxon>Glutinoglossum</taxon>
    </lineage>
</organism>
<gene>
    <name evidence="1" type="ORF">FGG08_004555</name>
</gene>